<keyword evidence="2" id="KW-0614">Plasmid</keyword>
<keyword evidence="3" id="KW-1185">Reference proteome</keyword>
<gene>
    <name evidence="2" type="ORF">A0O34_21920</name>
</gene>
<dbReference type="AlphaFoldDB" id="A0A172Y1Z6"/>
<evidence type="ECO:0000256" key="1">
    <source>
        <dbReference type="SAM" id="MobiDB-lite"/>
    </source>
</evidence>
<dbReference type="KEGG" id="chh:A0O34_21920"/>
<geneLocation type="plasmid" evidence="2 3">
    <name>pMP01</name>
</geneLocation>
<reference evidence="2 3" key="1">
    <citation type="submission" date="2016-04" db="EMBL/GenBank/DDBJ databases">
        <title>Complete Genome Sequence of Chryseobacterium sp. IHBB 10212.</title>
        <authorList>
            <person name="Pal M."/>
            <person name="Swarnkar M.K."/>
            <person name="Kaushal K."/>
            <person name="Chhibber S."/>
            <person name="Singh A.K."/>
            <person name="Gulati A."/>
        </authorList>
    </citation>
    <scope>NUCLEOTIDE SEQUENCE [LARGE SCALE GENOMIC DNA]</scope>
    <source>
        <strain evidence="2 3">IHBB 10212</strain>
        <plasmid evidence="2 3">pMP01</plasmid>
    </source>
</reference>
<evidence type="ECO:0000313" key="3">
    <source>
        <dbReference type="Proteomes" id="UP000077824"/>
    </source>
</evidence>
<organism evidence="2 3">
    <name type="scientific">Chryseobacterium glaciei</name>
    <dbReference type="NCBI Taxonomy" id="1685010"/>
    <lineage>
        <taxon>Bacteria</taxon>
        <taxon>Pseudomonadati</taxon>
        <taxon>Bacteroidota</taxon>
        <taxon>Flavobacteriia</taxon>
        <taxon>Flavobacteriales</taxon>
        <taxon>Weeksellaceae</taxon>
        <taxon>Chryseobacterium group</taxon>
        <taxon>Chryseobacterium</taxon>
    </lineage>
</organism>
<feature type="region of interest" description="Disordered" evidence="1">
    <location>
        <begin position="103"/>
        <end position="123"/>
    </location>
</feature>
<proteinExistence type="predicted"/>
<accession>A0A172Y1Z6</accession>
<sequence>MKNLLYRFRLRQNNTSCHGNRYYKKGKTGWGYPTYIPAKSEVQLSLFDLFENEGSAIDIAKNAKTKKSPVQQKKTTIKKKTFRDRARQGILFSATMQVQDISAKTTGTSPVNNNQQINSKSKTSLGDLFSVNANTQNETGL</sequence>
<dbReference type="Proteomes" id="UP000077824">
    <property type="component" value="Plasmid pMP01"/>
</dbReference>
<dbReference type="OrthoDB" id="9815272at2"/>
<name>A0A172Y1Z6_9FLAO</name>
<dbReference type="EMBL" id="CP015200">
    <property type="protein sequence ID" value="ANF53283.1"/>
    <property type="molecule type" value="Genomic_DNA"/>
</dbReference>
<protein>
    <submittedName>
        <fullName evidence="2">Uncharacterized protein</fullName>
    </submittedName>
</protein>
<evidence type="ECO:0000313" key="2">
    <source>
        <dbReference type="EMBL" id="ANF53283.1"/>
    </source>
</evidence>